<gene>
    <name evidence="2" type="ORF">FVEG_15237</name>
</gene>
<dbReference type="RefSeq" id="XP_018747336.1">
    <property type="nucleotide sequence ID" value="XM_018904361.1"/>
</dbReference>
<feature type="compositionally biased region" description="Pro residues" evidence="1">
    <location>
        <begin position="68"/>
        <end position="78"/>
    </location>
</feature>
<keyword evidence="3" id="KW-1185">Reference proteome</keyword>
<evidence type="ECO:0000313" key="3">
    <source>
        <dbReference type="Proteomes" id="UP000009096"/>
    </source>
</evidence>
<dbReference type="EMBL" id="CM000582">
    <property type="protein sequence ID" value="EWG41145.1"/>
    <property type="molecule type" value="Genomic_DNA"/>
</dbReference>
<dbReference type="KEGG" id="fvr:FVEG_15237"/>
<proteinExistence type="predicted"/>
<dbReference type="GeneID" id="30072113"/>
<reference evidence="2 3" key="1">
    <citation type="journal article" date="2010" name="Nature">
        <title>Comparative genomics reveals mobile pathogenicity chromosomes in Fusarium.</title>
        <authorList>
            <person name="Ma L.J."/>
            <person name="van der Does H.C."/>
            <person name="Borkovich K.A."/>
            <person name="Coleman J.J."/>
            <person name="Daboussi M.J."/>
            <person name="Di Pietro A."/>
            <person name="Dufresne M."/>
            <person name="Freitag M."/>
            <person name="Grabherr M."/>
            <person name="Henrissat B."/>
            <person name="Houterman P.M."/>
            <person name="Kang S."/>
            <person name="Shim W.B."/>
            <person name="Woloshuk C."/>
            <person name="Xie X."/>
            <person name="Xu J.R."/>
            <person name="Antoniw J."/>
            <person name="Baker S.E."/>
            <person name="Bluhm B.H."/>
            <person name="Breakspear A."/>
            <person name="Brown D.W."/>
            <person name="Butchko R.A."/>
            <person name="Chapman S."/>
            <person name="Coulson R."/>
            <person name="Coutinho P.M."/>
            <person name="Danchin E.G."/>
            <person name="Diener A."/>
            <person name="Gale L.R."/>
            <person name="Gardiner D.M."/>
            <person name="Goff S."/>
            <person name="Hammond-Kosack K.E."/>
            <person name="Hilburn K."/>
            <person name="Hua-Van A."/>
            <person name="Jonkers W."/>
            <person name="Kazan K."/>
            <person name="Kodira C.D."/>
            <person name="Koehrsen M."/>
            <person name="Kumar L."/>
            <person name="Lee Y.H."/>
            <person name="Li L."/>
            <person name="Manners J.M."/>
            <person name="Miranda-Saavedra D."/>
            <person name="Mukherjee M."/>
            <person name="Park G."/>
            <person name="Park J."/>
            <person name="Park S.Y."/>
            <person name="Proctor R.H."/>
            <person name="Regev A."/>
            <person name="Ruiz-Roldan M.C."/>
            <person name="Sain D."/>
            <person name="Sakthikumar S."/>
            <person name="Sykes S."/>
            <person name="Schwartz D.C."/>
            <person name="Turgeon B.G."/>
            <person name="Wapinski I."/>
            <person name="Yoder O."/>
            <person name="Young S."/>
            <person name="Zeng Q."/>
            <person name="Zhou S."/>
            <person name="Galagan J."/>
            <person name="Cuomo C.A."/>
            <person name="Kistler H.C."/>
            <person name="Rep M."/>
        </authorList>
    </citation>
    <scope>NUCLEOTIDE SEQUENCE [LARGE SCALE GENOMIC DNA]</scope>
    <source>
        <strain evidence="3">M3125 / FGSC 7600</strain>
    </source>
</reference>
<sequence length="141" mass="14823">MSTTFFTDSTAVSEKETETATTEKSTTEMQVETVAGSRTELPSDSATSTSSSPHQVLNQPHSLHPPQSLQPPQQPPQIRPTSSQTLASIQTASPLGTPSEVVARSPSPTKIPTPAISLATSTRMVSSALLSWASIIPLTNP</sequence>
<feature type="compositionally biased region" description="Low complexity" evidence="1">
    <location>
        <begin position="43"/>
        <end position="52"/>
    </location>
</feature>
<accession>W7M0P4</accession>
<protein>
    <submittedName>
        <fullName evidence="2">Uncharacterized protein</fullName>
    </submittedName>
</protein>
<name>W7M0P4_GIBM7</name>
<evidence type="ECO:0000256" key="1">
    <source>
        <dbReference type="SAM" id="MobiDB-lite"/>
    </source>
</evidence>
<evidence type="ECO:0000313" key="2">
    <source>
        <dbReference type="EMBL" id="EWG41145.1"/>
    </source>
</evidence>
<organism evidence="2 3">
    <name type="scientific">Gibberella moniliformis (strain M3125 / FGSC 7600)</name>
    <name type="common">Maize ear and stalk rot fungus</name>
    <name type="synonym">Fusarium verticillioides</name>
    <dbReference type="NCBI Taxonomy" id="334819"/>
    <lineage>
        <taxon>Eukaryota</taxon>
        <taxon>Fungi</taxon>
        <taxon>Dikarya</taxon>
        <taxon>Ascomycota</taxon>
        <taxon>Pezizomycotina</taxon>
        <taxon>Sordariomycetes</taxon>
        <taxon>Hypocreomycetidae</taxon>
        <taxon>Hypocreales</taxon>
        <taxon>Nectriaceae</taxon>
        <taxon>Fusarium</taxon>
        <taxon>Fusarium fujikuroi species complex</taxon>
    </lineage>
</organism>
<feature type="region of interest" description="Disordered" evidence="1">
    <location>
        <begin position="1"/>
        <end position="114"/>
    </location>
</feature>
<dbReference type="Proteomes" id="UP000009096">
    <property type="component" value="Chromosome 5"/>
</dbReference>
<feature type="compositionally biased region" description="Polar residues" evidence="1">
    <location>
        <begin position="79"/>
        <end position="96"/>
    </location>
</feature>
<feature type="compositionally biased region" description="Low complexity" evidence="1">
    <location>
        <begin position="19"/>
        <end position="28"/>
    </location>
</feature>
<dbReference type="VEuPathDB" id="FungiDB:FVEG_15237"/>
<dbReference type="AlphaFoldDB" id="W7M0P4"/>
<dbReference type="EMBL" id="DS022244">
    <property type="protein sequence ID" value="EWG41145.1"/>
    <property type="molecule type" value="Genomic_DNA"/>
</dbReference>